<name>A0A2H3DF51_ARMGA</name>
<evidence type="ECO:0000313" key="2">
    <source>
        <dbReference type="Proteomes" id="UP000217790"/>
    </source>
</evidence>
<dbReference type="OrthoDB" id="6511194at2759"/>
<protein>
    <recommendedName>
        <fullName evidence="3">DDE-1 domain-containing protein</fullName>
    </recommendedName>
</protein>
<keyword evidence="2" id="KW-1185">Reference proteome</keyword>
<dbReference type="GO" id="GO:0003676">
    <property type="term" value="F:nucleic acid binding"/>
    <property type="evidence" value="ECO:0007669"/>
    <property type="project" value="InterPro"/>
</dbReference>
<dbReference type="Gene3D" id="3.30.420.10">
    <property type="entry name" value="Ribonuclease H-like superfamily/Ribonuclease H"/>
    <property type="match status" value="1"/>
</dbReference>
<reference evidence="2" key="1">
    <citation type="journal article" date="2017" name="Nat. Ecol. Evol.">
        <title>Genome expansion and lineage-specific genetic innovations in the forest pathogenic fungi Armillaria.</title>
        <authorList>
            <person name="Sipos G."/>
            <person name="Prasanna A.N."/>
            <person name="Walter M.C."/>
            <person name="O'Connor E."/>
            <person name="Balint B."/>
            <person name="Krizsan K."/>
            <person name="Kiss B."/>
            <person name="Hess J."/>
            <person name="Varga T."/>
            <person name="Slot J."/>
            <person name="Riley R."/>
            <person name="Boka B."/>
            <person name="Rigling D."/>
            <person name="Barry K."/>
            <person name="Lee J."/>
            <person name="Mihaltcheva S."/>
            <person name="LaButti K."/>
            <person name="Lipzen A."/>
            <person name="Waldron R."/>
            <person name="Moloney N.M."/>
            <person name="Sperisen C."/>
            <person name="Kredics L."/>
            <person name="Vagvoelgyi C."/>
            <person name="Patrignani A."/>
            <person name="Fitzpatrick D."/>
            <person name="Nagy I."/>
            <person name="Doyle S."/>
            <person name="Anderson J.B."/>
            <person name="Grigoriev I.V."/>
            <person name="Gueldener U."/>
            <person name="Muensterkoetter M."/>
            <person name="Nagy L.G."/>
        </authorList>
    </citation>
    <scope>NUCLEOTIDE SEQUENCE [LARGE SCALE GENOMIC DNA]</scope>
    <source>
        <strain evidence="2">Ar21-2</strain>
    </source>
</reference>
<evidence type="ECO:0008006" key="3">
    <source>
        <dbReference type="Google" id="ProtNLM"/>
    </source>
</evidence>
<dbReference type="EMBL" id="KZ293686">
    <property type="protein sequence ID" value="PBK86096.1"/>
    <property type="molecule type" value="Genomic_DNA"/>
</dbReference>
<organism evidence="1 2">
    <name type="scientific">Armillaria gallica</name>
    <name type="common">Bulbous honey fungus</name>
    <name type="synonym">Armillaria bulbosa</name>
    <dbReference type="NCBI Taxonomy" id="47427"/>
    <lineage>
        <taxon>Eukaryota</taxon>
        <taxon>Fungi</taxon>
        <taxon>Dikarya</taxon>
        <taxon>Basidiomycota</taxon>
        <taxon>Agaricomycotina</taxon>
        <taxon>Agaricomycetes</taxon>
        <taxon>Agaricomycetidae</taxon>
        <taxon>Agaricales</taxon>
        <taxon>Marasmiineae</taxon>
        <taxon>Physalacriaceae</taxon>
        <taxon>Armillaria</taxon>
    </lineage>
</organism>
<dbReference type="InParanoid" id="A0A2H3DF51"/>
<dbReference type="PANTHER" id="PTHR35871:SF1">
    <property type="entry name" value="CXC1-LIKE CYSTEINE CLUSTER ASSOCIATED WITH KDZ TRANSPOSASES DOMAIN-CONTAINING PROTEIN"/>
    <property type="match status" value="1"/>
</dbReference>
<dbReference type="STRING" id="47427.A0A2H3DF51"/>
<accession>A0A2H3DF51</accession>
<gene>
    <name evidence="1" type="ORF">ARMGADRAFT_1047942</name>
</gene>
<proteinExistence type="predicted"/>
<evidence type="ECO:0000313" key="1">
    <source>
        <dbReference type="EMBL" id="PBK86096.1"/>
    </source>
</evidence>
<dbReference type="InterPro" id="IPR036397">
    <property type="entry name" value="RNaseH_sf"/>
</dbReference>
<sequence>MFEPWHIITKSLLNDKSVQVAYWTWLNEQKVRTITSKLFQEVINTTILASLGIQTGKPLAEHTVWCGLICLGYQRTLIKKRVYMDGHERPDMVKYWDNVFLLAMALYEARMTHYEGPDLKPVEPQLPPGVKKIIAYFHDECCFHVLDYKKSAWLLKDQTLLQQKSCGHLIHVSDFLTEGTGRLIIYPGAGGDAWWDTQQLIKQVKHPMKIHDAVNLGTTALFIFDQLSAHASLSSDALHAFDMNKSNSGKQCVQKDTVIPQSNPSSRALMFPKCSPVCLFENTDCCMAWLLSKQEDFVKGRHECLFLPKFHCELNPIKMTFAKSKALVLQYLDACPLDTIWRFINQSWWFMTKWTMKQQKQHCAVSN</sequence>
<dbReference type="Proteomes" id="UP000217790">
    <property type="component" value="Unassembled WGS sequence"/>
</dbReference>
<dbReference type="PANTHER" id="PTHR35871">
    <property type="entry name" value="EXPRESSED PROTEIN"/>
    <property type="match status" value="1"/>
</dbReference>
<dbReference type="AlphaFoldDB" id="A0A2H3DF51"/>